<sequence>MSQKVVSIKLNEYKYRTTGPTSQGPSILLRFDKDKVVMDGSGSSYTNCDGEKFSSCTFSYISIPFTSAVPMQGIYILAHNDTGPPSLEIKFTHSDGKVTSRGYQFESHGKKDRKQSNGGYSPSANIWHYLPVDLSVVKCEINGRGTWKDYYPKAGAKTSIRQMFFVRGETARETELRELVEKKSTEMLILKSEFSKEGDSHNPPISYSDPTILLTDVKRVSGEVEDEKGVSKPSDVTPSLQKMLKGEGRCCFNRISLPFSLVSELKGVYICLAAFQSVSLFFFFTHSDGSKSHIKYNINEGSRIIWPKWYFLSIDLVDVVKCDIVGSRSEAFFGVSLSFIMACGLVFVRKESHKERLIAQKMGTCKPISLEKYFSTGSHCNPPISYLNSTIIPLTIDDISGCDDNWGKQSKFYNKTDDIQGVLRDTKDSCCFSHLYFPFSPPIPQMKGIYMCCNHHDGPRSLLFFITQSDSQYKVNVKEFSLPEPKNRSEWIFLPIDLPNVVHCEIRPKGTWTVKTSRRSYLDGLIFVRAETPKELQDRKARKKSISAAPSITSTLYSHKDRQHPPVALDSTQTIPLNVAGSIACDDSFCKESDRFDRSSTVRRMLRGECCASFSHLSIPFQDKCCPKGVYICFKQNKKTPAFRFVFTHSDGKQTFMKCAVEDLEHKHEWHFFPMDLSD</sequence>
<name>A0ABQ5KLU1_9EUKA</name>
<organism evidence="1 2">
    <name type="scientific">Aduncisulcus paluster</name>
    <dbReference type="NCBI Taxonomy" id="2918883"/>
    <lineage>
        <taxon>Eukaryota</taxon>
        <taxon>Metamonada</taxon>
        <taxon>Carpediemonas-like organisms</taxon>
        <taxon>Aduncisulcus</taxon>
    </lineage>
</organism>
<evidence type="ECO:0000313" key="2">
    <source>
        <dbReference type="Proteomes" id="UP001057375"/>
    </source>
</evidence>
<proteinExistence type="predicted"/>
<accession>A0ABQ5KLU1</accession>
<evidence type="ECO:0000313" key="1">
    <source>
        <dbReference type="EMBL" id="GKT33476.1"/>
    </source>
</evidence>
<keyword evidence="2" id="KW-1185">Reference proteome</keyword>
<protein>
    <submittedName>
        <fullName evidence="1">Uncharacterized protein</fullName>
    </submittedName>
</protein>
<reference evidence="1" key="1">
    <citation type="submission" date="2022-03" db="EMBL/GenBank/DDBJ databases">
        <title>Draft genome sequence of Aduncisulcus paluster, a free-living microaerophilic Fornicata.</title>
        <authorList>
            <person name="Yuyama I."/>
            <person name="Kume K."/>
            <person name="Tamura T."/>
            <person name="Inagaki Y."/>
            <person name="Hashimoto T."/>
        </authorList>
    </citation>
    <scope>NUCLEOTIDE SEQUENCE</scope>
    <source>
        <strain evidence="1">NY0171</strain>
    </source>
</reference>
<gene>
    <name evidence="1" type="ORF">ADUPG1_007370</name>
</gene>
<feature type="non-terminal residue" evidence="1">
    <location>
        <position position="679"/>
    </location>
</feature>
<dbReference type="Proteomes" id="UP001057375">
    <property type="component" value="Unassembled WGS sequence"/>
</dbReference>
<comment type="caution">
    <text evidence="1">The sequence shown here is derived from an EMBL/GenBank/DDBJ whole genome shotgun (WGS) entry which is preliminary data.</text>
</comment>
<dbReference type="EMBL" id="BQXS01010278">
    <property type="protein sequence ID" value="GKT33476.1"/>
    <property type="molecule type" value="Genomic_DNA"/>
</dbReference>